<evidence type="ECO:0000256" key="1">
    <source>
        <dbReference type="ARBA" id="ARBA00006987"/>
    </source>
</evidence>
<dbReference type="PIRSF" id="PIRSF017082">
    <property type="entry name" value="YflP"/>
    <property type="match status" value="1"/>
</dbReference>
<evidence type="ECO:0000256" key="2">
    <source>
        <dbReference type="SAM" id="SignalP"/>
    </source>
</evidence>
<organism evidence="3 4">
    <name type="scientific">Cupriavidus basilensis</name>
    <dbReference type="NCBI Taxonomy" id="68895"/>
    <lineage>
        <taxon>Bacteria</taxon>
        <taxon>Pseudomonadati</taxon>
        <taxon>Pseudomonadota</taxon>
        <taxon>Betaproteobacteria</taxon>
        <taxon>Burkholderiales</taxon>
        <taxon>Burkholderiaceae</taxon>
        <taxon>Cupriavidus</taxon>
    </lineage>
</organism>
<reference evidence="3 4" key="1">
    <citation type="journal article" date="2015" name="Genome Announc.">
        <title>Complete Genome Sequence of Cupriavidus basilensis 4G11, Isolated from the Oak Ridge Field Research Center Site.</title>
        <authorList>
            <person name="Ray J."/>
            <person name="Waters R.J."/>
            <person name="Skerker J.M."/>
            <person name="Kuehl J.V."/>
            <person name="Price M.N."/>
            <person name="Huang J."/>
            <person name="Chakraborty R."/>
            <person name="Arkin A.P."/>
            <person name="Deutschbauer A."/>
        </authorList>
    </citation>
    <scope>NUCLEOTIDE SEQUENCE [LARGE SCALE GENOMIC DNA]</scope>
    <source>
        <strain evidence="3">4G11</strain>
    </source>
</reference>
<keyword evidence="4" id="KW-1185">Reference proteome</keyword>
<dbReference type="Gene3D" id="3.40.190.150">
    <property type="entry name" value="Bordetella uptake gene, domain 1"/>
    <property type="match status" value="1"/>
</dbReference>
<proteinExistence type="inferred from homology"/>
<feature type="chain" id="PRO_5002173484" evidence="2">
    <location>
        <begin position="29"/>
        <end position="327"/>
    </location>
</feature>
<dbReference type="CDD" id="cd13578">
    <property type="entry name" value="PBP2_Bug27"/>
    <property type="match status" value="1"/>
</dbReference>
<keyword evidence="2" id="KW-0732">Signal</keyword>
<name>A0A0C4Y053_9BURK</name>
<dbReference type="SUPFAM" id="SSF53850">
    <property type="entry name" value="Periplasmic binding protein-like II"/>
    <property type="match status" value="1"/>
</dbReference>
<dbReference type="KEGG" id="cbw:RR42_m0795"/>
<protein>
    <submittedName>
        <fullName evidence="3">Tricarboxylate transport protein TctC</fullName>
    </submittedName>
</protein>
<dbReference type="OrthoDB" id="8678477at2"/>
<evidence type="ECO:0000313" key="3">
    <source>
        <dbReference type="EMBL" id="AJG18207.1"/>
    </source>
</evidence>
<dbReference type="PANTHER" id="PTHR42928:SF5">
    <property type="entry name" value="BLR1237 PROTEIN"/>
    <property type="match status" value="1"/>
</dbReference>
<dbReference type="RefSeq" id="WP_043344239.1">
    <property type="nucleotide sequence ID" value="NZ_CP010536.1"/>
</dbReference>
<dbReference type="PANTHER" id="PTHR42928">
    <property type="entry name" value="TRICARBOXYLATE-BINDING PROTEIN"/>
    <property type="match status" value="1"/>
</dbReference>
<dbReference type="Pfam" id="PF03401">
    <property type="entry name" value="TctC"/>
    <property type="match status" value="1"/>
</dbReference>
<sequence>MKRQALALLAAAATLAAAALPLSASAQASWPSKPITYVVPFPPGGTTDTLARLIGQRLGQALGTTVVVENRPGAGGNIGSDYASKAAPDGYTILGGTISSHAINASLYPKMPYDVVKSFAPITLIGTNANVLVVSAGSPFKTVKDIVAEAKAKPDTLAFASAGNGTSQHLAGELFKSLAGIKITHIPYKGSGPAIQDVMAGQVPMMFDTTVVAAQHIDSGKLRALAVTSARRIKSMPNVPTMAEAGVSGYELESWQAIFAPANTPKPIVDRLYKEISAIIKTPDMQARLEKLGMEPSGMSPGEFAQFQRSEIVKWAKVVKAADIRID</sequence>
<gene>
    <name evidence="3" type="ORF">RR42_m0795</name>
</gene>
<dbReference type="Gene3D" id="3.40.190.10">
    <property type="entry name" value="Periplasmic binding protein-like II"/>
    <property type="match status" value="1"/>
</dbReference>
<dbReference type="EMBL" id="CP010536">
    <property type="protein sequence ID" value="AJG18207.1"/>
    <property type="molecule type" value="Genomic_DNA"/>
</dbReference>
<dbReference type="InterPro" id="IPR005064">
    <property type="entry name" value="BUG"/>
</dbReference>
<dbReference type="Proteomes" id="UP000031843">
    <property type="component" value="Chromosome main"/>
</dbReference>
<feature type="signal peptide" evidence="2">
    <location>
        <begin position="1"/>
        <end position="28"/>
    </location>
</feature>
<dbReference type="STRING" id="68895.RR42_m0795"/>
<accession>A0A0C4Y053</accession>
<dbReference type="InterPro" id="IPR042100">
    <property type="entry name" value="Bug_dom1"/>
</dbReference>
<comment type="similarity">
    <text evidence="1">Belongs to the UPF0065 (bug) family.</text>
</comment>
<evidence type="ECO:0000313" key="4">
    <source>
        <dbReference type="Proteomes" id="UP000031843"/>
    </source>
</evidence>
<dbReference type="AlphaFoldDB" id="A0A0C4Y053"/>